<accession>A0AA35RPX6</accession>
<comment type="caution">
    <text evidence="1">The sequence shown here is derived from an EMBL/GenBank/DDBJ whole genome shotgun (WGS) entry which is preliminary data.</text>
</comment>
<organism evidence="1 2">
    <name type="scientific">Geodia barretti</name>
    <name type="common">Barrett's horny sponge</name>
    <dbReference type="NCBI Taxonomy" id="519541"/>
    <lineage>
        <taxon>Eukaryota</taxon>
        <taxon>Metazoa</taxon>
        <taxon>Porifera</taxon>
        <taxon>Demospongiae</taxon>
        <taxon>Heteroscleromorpha</taxon>
        <taxon>Tetractinellida</taxon>
        <taxon>Astrophorina</taxon>
        <taxon>Geodiidae</taxon>
        <taxon>Geodia</taxon>
    </lineage>
</organism>
<evidence type="ECO:0000313" key="1">
    <source>
        <dbReference type="EMBL" id="CAI8014102.1"/>
    </source>
</evidence>
<proteinExistence type="predicted"/>
<reference evidence="1" key="1">
    <citation type="submission" date="2023-03" db="EMBL/GenBank/DDBJ databases">
        <authorList>
            <person name="Steffen K."/>
            <person name="Cardenas P."/>
        </authorList>
    </citation>
    <scope>NUCLEOTIDE SEQUENCE</scope>
</reference>
<feature type="non-terminal residue" evidence="1">
    <location>
        <position position="595"/>
    </location>
</feature>
<name>A0AA35RPX6_GEOBA</name>
<dbReference type="EMBL" id="CASHTH010001328">
    <property type="protein sequence ID" value="CAI8014102.1"/>
    <property type="molecule type" value="Genomic_DNA"/>
</dbReference>
<gene>
    <name evidence="1" type="ORF">GBAR_LOCUS8848</name>
</gene>
<sequence>FLSPSTPVNDVFKVNFTASNSPQSRSFLLTPVDDTRFGEPDEVATLSLAAVSDGRVVFGSNAQLIIEDDEGFGVIIVGFLDQEYTFFENGPNLALVQVGRNIDSGPAFRVEMTAAKPSSPSQFIIPSAIPSDLASNVTFIPNGNNREAIALDLRDDQTALEDDEFVTLTLSLPSASNISVGGTVNGVTYYSSARVTVKDNDFVTLGIDGTTSRSLFEGDSIDVCVSKDTVTARVVNFLLTALPGSAGPEDFSPITVQNGQLQRSSTSPVCFPFSAVEDSLSDDGESFSVALSSGDSFPTGPGGLQIGSDRVGVTILERIATPPSLPPGIIVEDTVIGDPLFTVPLPASAGHLCYEIRGVADQFFNFISDECVSVNAHYSERSPLPGETRQLHIIDQIAIRAVDNANDCINILVDRNGCVTTANRETISNAYNKGGVTVSAADNRVVVGVPNCGDLDLEMEVVCETRNGVEMIRFEVMRGHNLRDTSHGLLGQFWNVSISTQEFTGDLRNTPLTGNLVLVTLVSPTSVRRFPAWQERKTWDNRRTCLFGGNQNGGTVYEVVSNHDSLIQGVYTDYMTESEFSTQFKFSQFDNSQCM</sequence>
<keyword evidence="2" id="KW-1185">Reference proteome</keyword>
<dbReference type="AlphaFoldDB" id="A0AA35RPX6"/>
<protein>
    <submittedName>
        <fullName evidence="1">Inter-alpha-trypsin inhibitor heavy chain H5</fullName>
    </submittedName>
</protein>
<evidence type="ECO:0000313" key="2">
    <source>
        <dbReference type="Proteomes" id="UP001174909"/>
    </source>
</evidence>
<dbReference type="Proteomes" id="UP001174909">
    <property type="component" value="Unassembled WGS sequence"/>
</dbReference>